<evidence type="ECO:0000256" key="1">
    <source>
        <dbReference type="ARBA" id="ARBA00004651"/>
    </source>
</evidence>
<keyword evidence="3 10" id="KW-0812">Transmembrane</keyword>
<evidence type="ECO:0000256" key="5">
    <source>
        <dbReference type="ARBA" id="ARBA00022989"/>
    </source>
</evidence>
<proteinExistence type="predicted"/>
<accession>A0A8B7BD58</accession>
<keyword evidence="11" id="KW-0732">Signal</keyword>
<keyword evidence="4" id="KW-0716">Sensory transduction</keyword>
<keyword evidence="9" id="KW-0807">Transducer</keyword>
<protein>
    <submittedName>
        <fullName evidence="14">Olfactory receptor 13A1-like</fullName>
    </submittedName>
</protein>
<feature type="transmembrane region" description="Helical" evidence="10">
    <location>
        <begin position="281"/>
        <end position="301"/>
    </location>
</feature>
<keyword evidence="6" id="KW-0297">G-protein coupled receptor</keyword>
<evidence type="ECO:0000256" key="4">
    <source>
        <dbReference type="ARBA" id="ARBA00022725"/>
    </source>
</evidence>
<dbReference type="Pfam" id="PF13853">
    <property type="entry name" value="7tm_4"/>
    <property type="match status" value="2"/>
</dbReference>
<evidence type="ECO:0000256" key="3">
    <source>
        <dbReference type="ARBA" id="ARBA00022692"/>
    </source>
</evidence>
<evidence type="ECO:0000256" key="9">
    <source>
        <dbReference type="ARBA" id="ARBA00023224"/>
    </source>
</evidence>
<evidence type="ECO:0000313" key="14">
    <source>
        <dbReference type="RefSeq" id="XP_007956786.1"/>
    </source>
</evidence>
<evidence type="ECO:0000256" key="10">
    <source>
        <dbReference type="SAM" id="Phobius"/>
    </source>
</evidence>
<dbReference type="PANTHER" id="PTHR26452">
    <property type="entry name" value="OLFACTORY RECEPTOR"/>
    <property type="match status" value="1"/>
</dbReference>
<feature type="signal peptide" evidence="11">
    <location>
        <begin position="1"/>
        <end position="16"/>
    </location>
</feature>
<dbReference type="InterPro" id="IPR017452">
    <property type="entry name" value="GPCR_Rhodpsn_7TM"/>
</dbReference>
<feature type="transmembrane region" description="Helical" evidence="10">
    <location>
        <begin position="149"/>
        <end position="173"/>
    </location>
</feature>
<evidence type="ECO:0000313" key="13">
    <source>
        <dbReference type="Proteomes" id="UP000694850"/>
    </source>
</evidence>
<dbReference type="InterPro" id="IPR000276">
    <property type="entry name" value="GPCR_Rhodpsn"/>
</dbReference>
<dbReference type="AlphaFoldDB" id="A0A8B7BD58"/>
<feature type="transmembrane region" description="Helical" evidence="10">
    <location>
        <begin position="213"/>
        <end position="235"/>
    </location>
</feature>
<keyword evidence="8" id="KW-0675">Receptor</keyword>
<keyword evidence="13" id="KW-1185">Reference proteome</keyword>
<dbReference type="Gene3D" id="1.20.1070.10">
    <property type="entry name" value="Rhodopsin 7-helix transmembrane proteins"/>
    <property type="match status" value="1"/>
</dbReference>
<comment type="subcellular location">
    <subcellularLocation>
        <location evidence="1">Cell membrane</location>
        <topology evidence="1">Multi-pass membrane protein</topology>
    </subcellularLocation>
</comment>
<evidence type="ECO:0000256" key="7">
    <source>
        <dbReference type="ARBA" id="ARBA00023136"/>
    </source>
</evidence>
<feature type="transmembrane region" description="Helical" evidence="10">
    <location>
        <begin position="45"/>
        <end position="69"/>
    </location>
</feature>
<feature type="chain" id="PRO_5034876860" evidence="11">
    <location>
        <begin position="17"/>
        <end position="319"/>
    </location>
</feature>
<dbReference type="Proteomes" id="UP000694850">
    <property type="component" value="Unplaced"/>
</dbReference>
<dbReference type="RefSeq" id="XP_007956786.1">
    <property type="nucleotide sequence ID" value="XM_007958595.1"/>
</dbReference>
<dbReference type="GO" id="GO:0005886">
    <property type="term" value="C:plasma membrane"/>
    <property type="evidence" value="ECO:0007669"/>
    <property type="project" value="UniProtKB-SubCell"/>
</dbReference>
<dbReference type="GO" id="GO:0004930">
    <property type="term" value="F:G protein-coupled receptor activity"/>
    <property type="evidence" value="ECO:0007669"/>
    <property type="project" value="UniProtKB-KW"/>
</dbReference>
<organism evidence="13 14">
    <name type="scientific">Orycteropus afer afer</name>
    <dbReference type="NCBI Taxonomy" id="1230840"/>
    <lineage>
        <taxon>Eukaryota</taxon>
        <taxon>Metazoa</taxon>
        <taxon>Chordata</taxon>
        <taxon>Craniata</taxon>
        <taxon>Vertebrata</taxon>
        <taxon>Euteleostomi</taxon>
        <taxon>Mammalia</taxon>
        <taxon>Eutheria</taxon>
        <taxon>Afrotheria</taxon>
        <taxon>Tubulidentata</taxon>
        <taxon>Orycteropodidae</taxon>
        <taxon>Orycteropus</taxon>
    </lineage>
</organism>
<evidence type="ECO:0000256" key="6">
    <source>
        <dbReference type="ARBA" id="ARBA00023040"/>
    </source>
</evidence>
<keyword evidence="7 10" id="KW-0472">Membrane</keyword>
<gene>
    <name evidence="14" type="primary">LOC103212615</name>
</gene>
<dbReference type="PRINTS" id="PR00237">
    <property type="entry name" value="GPCRRHODOPSN"/>
</dbReference>
<dbReference type="InterPro" id="IPR000725">
    <property type="entry name" value="Olfact_rcpt"/>
</dbReference>
<evidence type="ECO:0000256" key="2">
    <source>
        <dbReference type="ARBA" id="ARBA00022475"/>
    </source>
</evidence>
<dbReference type="FunFam" id="1.20.1070.10:FF:000015">
    <property type="entry name" value="Olfactory receptor"/>
    <property type="match status" value="1"/>
</dbReference>
<reference evidence="14" key="1">
    <citation type="submission" date="2025-08" db="UniProtKB">
        <authorList>
            <consortium name="RefSeq"/>
        </authorList>
    </citation>
    <scope>IDENTIFICATION</scope>
</reference>
<dbReference type="InterPro" id="IPR050516">
    <property type="entry name" value="Olfactory_GPCR"/>
</dbReference>
<evidence type="ECO:0000256" key="8">
    <source>
        <dbReference type="ARBA" id="ARBA00023170"/>
    </source>
</evidence>
<evidence type="ECO:0000256" key="11">
    <source>
        <dbReference type="SAM" id="SignalP"/>
    </source>
</evidence>
<dbReference type="PROSITE" id="PS50262">
    <property type="entry name" value="G_PROTEIN_RECEP_F1_2"/>
    <property type="match status" value="1"/>
</dbReference>
<sequence>MYFFLVNLAVLDVAYACTVVPKLLEMLVAEKRTISYEGCMTQMYFLSWSVAAEVLLFTAMAYDFFVAICQPLHYSSRLHHLHHPEDPTAKGKHCAFCTCSSHLMVFTTYYSTVISTCLYPGSSYSPEMHKGMDVLYSTLHYGTLMSSRVCVALAAFVWFAGAFNASLLTGLVLRLTFCGPNLIEHFFCEIPPVLLLSCSPTFLNDIMTIIADMFLSGLNFLLTMVSYGCIIASILRIRSAEGKRRAFSTCSSHLIVVTLYYSTVLYTYIRPALGSAGLLDKAVAVLYTIVTPTLNPLIYTLRNKEFKAALKKLFPCSPK</sequence>
<keyword evidence="5 10" id="KW-1133">Transmembrane helix</keyword>
<name>A0A8B7BD58_ORYAF</name>
<evidence type="ECO:0000259" key="12">
    <source>
        <dbReference type="PROSITE" id="PS50262"/>
    </source>
</evidence>
<feature type="domain" description="G-protein coupled receptors family 1 profile" evidence="12">
    <location>
        <begin position="1"/>
        <end position="299"/>
    </location>
</feature>
<keyword evidence="4" id="KW-0552">Olfaction</keyword>
<dbReference type="OrthoDB" id="6145535at2759"/>
<dbReference type="SUPFAM" id="SSF81321">
    <property type="entry name" value="Family A G protein-coupled receptor-like"/>
    <property type="match status" value="2"/>
</dbReference>
<dbReference type="GO" id="GO:0004984">
    <property type="term" value="F:olfactory receptor activity"/>
    <property type="evidence" value="ECO:0007669"/>
    <property type="project" value="InterPro"/>
</dbReference>
<feature type="transmembrane region" description="Helical" evidence="10">
    <location>
        <begin position="247"/>
        <end position="269"/>
    </location>
</feature>
<keyword evidence="2" id="KW-1003">Cell membrane</keyword>
<dbReference type="GeneID" id="103212615"/>